<keyword evidence="3" id="KW-1185">Reference proteome</keyword>
<feature type="transmembrane region" description="Helical" evidence="1">
    <location>
        <begin position="38"/>
        <end position="61"/>
    </location>
</feature>
<accession>A0ABU1U1Q9</accession>
<protein>
    <submittedName>
        <fullName evidence="2">Lysylphosphatidylglycerol synthetase-like protein (DUF2156 family)</fullName>
    </submittedName>
</protein>
<name>A0ABU1U1Q9_9BACL</name>
<dbReference type="EMBL" id="JAVDWA010000003">
    <property type="protein sequence ID" value="MDR7073394.1"/>
    <property type="molecule type" value="Genomic_DNA"/>
</dbReference>
<gene>
    <name evidence="2" type="ORF">J2X07_002380</name>
</gene>
<evidence type="ECO:0000313" key="3">
    <source>
        <dbReference type="Proteomes" id="UP001258181"/>
    </source>
</evidence>
<dbReference type="Proteomes" id="UP001258181">
    <property type="component" value="Unassembled WGS sequence"/>
</dbReference>
<evidence type="ECO:0000256" key="1">
    <source>
        <dbReference type="SAM" id="Phobius"/>
    </source>
</evidence>
<reference evidence="2 3" key="1">
    <citation type="submission" date="2023-07" db="EMBL/GenBank/DDBJ databases">
        <title>Sorghum-associated microbial communities from plants grown in Nebraska, USA.</title>
        <authorList>
            <person name="Schachtman D."/>
        </authorList>
    </citation>
    <scope>NUCLEOTIDE SEQUENCE [LARGE SCALE GENOMIC DNA]</scope>
    <source>
        <strain evidence="2 3">BE211</strain>
    </source>
</reference>
<organism evidence="2 3">
    <name type="scientific">Fictibacillus barbaricus</name>
    <dbReference type="NCBI Taxonomy" id="182136"/>
    <lineage>
        <taxon>Bacteria</taxon>
        <taxon>Bacillati</taxon>
        <taxon>Bacillota</taxon>
        <taxon>Bacilli</taxon>
        <taxon>Bacillales</taxon>
        <taxon>Fictibacillaceae</taxon>
        <taxon>Fictibacillus</taxon>
    </lineage>
</organism>
<feature type="transmembrane region" description="Helical" evidence="1">
    <location>
        <begin position="12"/>
        <end position="32"/>
    </location>
</feature>
<keyword evidence="1" id="KW-0472">Membrane</keyword>
<comment type="caution">
    <text evidence="2">The sequence shown here is derived from an EMBL/GenBank/DDBJ whole genome shotgun (WGS) entry which is preliminary data.</text>
</comment>
<evidence type="ECO:0000313" key="2">
    <source>
        <dbReference type="EMBL" id="MDR7073394.1"/>
    </source>
</evidence>
<feature type="transmembrane region" description="Helical" evidence="1">
    <location>
        <begin position="128"/>
        <end position="150"/>
    </location>
</feature>
<sequence length="156" mass="17911">MEGFIPRKVRAAWFSTLVFLCFSYLLVLFEGFSESSGVILIVTLIVLFIGNFVYMIPVSLFSDTLTNKMEHYRFVCSAFIHIFFAVLTMFLIKGFALFSIICTVLFFMSDEWQKQKKNDSNNKLTINGAALLFLIAIGFYCVEMFTGYGLKYLMPL</sequence>
<keyword evidence="1" id="KW-0812">Transmembrane</keyword>
<keyword evidence="1" id="KW-1133">Transmembrane helix</keyword>
<dbReference type="RefSeq" id="WP_310258889.1">
    <property type="nucleotide sequence ID" value="NZ_JAVDWA010000003.1"/>
</dbReference>
<proteinExistence type="predicted"/>
<feature type="transmembrane region" description="Helical" evidence="1">
    <location>
        <begin position="82"/>
        <end position="108"/>
    </location>
</feature>